<dbReference type="Gene3D" id="3.90.960.10">
    <property type="entry name" value="YbaK/aminoacyl-tRNA synthetase-associated domain"/>
    <property type="match status" value="1"/>
</dbReference>
<reference evidence="1 2" key="1">
    <citation type="submission" date="2023-10" db="EMBL/GenBank/DDBJ databases">
        <authorList>
            <person name="Maclean D."/>
            <person name="Macfadyen A."/>
        </authorList>
    </citation>
    <scope>NUCLEOTIDE SEQUENCE [LARGE SCALE GENOMIC DNA]</scope>
</reference>
<evidence type="ECO:0000313" key="2">
    <source>
        <dbReference type="Proteomes" id="UP001314263"/>
    </source>
</evidence>
<dbReference type="InterPro" id="IPR036754">
    <property type="entry name" value="YbaK/aa-tRNA-synt-asso_dom_sf"/>
</dbReference>
<gene>
    <name evidence="1" type="ORF">CVIRNUC_000751</name>
</gene>
<protein>
    <recommendedName>
        <fullName evidence="3">YbaK/aminoacyl-tRNA synthetase-associated domain-containing protein</fullName>
    </recommendedName>
</protein>
<sequence>MIKEESRLSHLCARQHLILERIQRRETRPSTGGINDQVTDTVNTSNVDSCEVTSQLQTRLAAELQSKGIAHKFIRVPADYYDWDLESRRACLQAESTQHLCKSIVMENTKLAEPLPGLSKYYCVIVQYVARLHAEKLKRHLYQAHKAAGGALGTKAFNMRLCPEEVSNSLTGFEHNAVSPVGIATPDMPIVLSDRIVKQLQGSDSFMWLGGGEVDLKLGFLVGDFIIGYSPLIVDCTHDE</sequence>
<dbReference type="PANTHER" id="PTHR30411:SF4">
    <property type="entry name" value="YBAK_AMINOACYL-TRNA SYNTHETASE-ASSOCIATED DOMAIN-CONTAINING PROTEIN"/>
    <property type="match status" value="1"/>
</dbReference>
<comment type="caution">
    <text evidence="1">The sequence shown here is derived from an EMBL/GenBank/DDBJ whole genome shotgun (WGS) entry which is preliminary data.</text>
</comment>
<organism evidence="1 2">
    <name type="scientific">Coccomyxa viridis</name>
    <dbReference type="NCBI Taxonomy" id="1274662"/>
    <lineage>
        <taxon>Eukaryota</taxon>
        <taxon>Viridiplantae</taxon>
        <taxon>Chlorophyta</taxon>
        <taxon>core chlorophytes</taxon>
        <taxon>Trebouxiophyceae</taxon>
        <taxon>Trebouxiophyceae incertae sedis</taxon>
        <taxon>Coccomyxaceae</taxon>
        <taxon>Coccomyxa</taxon>
    </lineage>
</organism>
<dbReference type="GO" id="GO:0002161">
    <property type="term" value="F:aminoacyl-tRNA deacylase activity"/>
    <property type="evidence" value="ECO:0007669"/>
    <property type="project" value="InterPro"/>
</dbReference>
<proteinExistence type="predicted"/>
<evidence type="ECO:0008006" key="3">
    <source>
        <dbReference type="Google" id="ProtNLM"/>
    </source>
</evidence>
<dbReference type="PANTHER" id="PTHR30411">
    <property type="entry name" value="CYTOPLASMIC PROTEIN"/>
    <property type="match status" value="1"/>
</dbReference>
<dbReference type="EMBL" id="CAUYUE010000001">
    <property type="protein sequence ID" value="CAK0736473.1"/>
    <property type="molecule type" value="Genomic_DNA"/>
</dbReference>
<accession>A0AAV1HR87</accession>
<keyword evidence="2" id="KW-1185">Reference proteome</keyword>
<dbReference type="AlphaFoldDB" id="A0AAV1HR87"/>
<evidence type="ECO:0000313" key="1">
    <source>
        <dbReference type="EMBL" id="CAK0736473.1"/>
    </source>
</evidence>
<name>A0AAV1HR87_9CHLO</name>
<dbReference type="CDD" id="cd04332">
    <property type="entry name" value="YbaK_like"/>
    <property type="match status" value="1"/>
</dbReference>
<dbReference type="Proteomes" id="UP001314263">
    <property type="component" value="Unassembled WGS sequence"/>
</dbReference>
<dbReference type="SUPFAM" id="SSF55826">
    <property type="entry name" value="YbaK/ProRS associated domain"/>
    <property type="match status" value="1"/>
</dbReference>